<dbReference type="GO" id="GO:0005634">
    <property type="term" value="C:nucleus"/>
    <property type="evidence" value="ECO:0007669"/>
    <property type="project" value="TreeGrafter"/>
</dbReference>
<feature type="region of interest" description="Disordered" evidence="7">
    <location>
        <begin position="443"/>
        <end position="514"/>
    </location>
</feature>
<evidence type="ECO:0000256" key="1">
    <source>
        <dbReference type="ARBA" id="ARBA00009711"/>
    </source>
</evidence>
<dbReference type="InterPro" id="IPR001965">
    <property type="entry name" value="Znf_PHD"/>
</dbReference>
<evidence type="ECO:0000313" key="12">
    <source>
        <dbReference type="Proteomes" id="UP000789405"/>
    </source>
</evidence>
<keyword evidence="5" id="KW-0862">Zinc</keyword>
<gene>
    <name evidence="11" type="ORF">DERYTH_LOCUS14232</name>
</gene>
<comment type="similarity">
    <text evidence="1">Belongs to the JHDM3 histone demethylase family.</text>
</comment>
<dbReference type="InterPro" id="IPR003347">
    <property type="entry name" value="JmjC_dom"/>
</dbReference>
<dbReference type="Pfam" id="PF13771">
    <property type="entry name" value="zf-HC5HC2H"/>
    <property type="match status" value="1"/>
</dbReference>
<dbReference type="PROSITE" id="PS51805">
    <property type="entry name" value="EPHD"/>
    <property type="match status" value="1"/>
</dbReference>
<dbReference type="AlphaFoldDB" id="A0A9N9I493"/>
<evidence type="ECO:0000256" key="3">
    <source>
        <dbReference type="ARBA" id="ARBA00022723"/>
    </source>
</evidence>
<reference evidence="11" key="1">
    <citation type="submission" date="2021-06" db="EMBL/GenBank/DDBJ databases">
        <authorList>
            <person name="Kallberg Y."/>
            <person name="Tangrot J."/>
            <person name="Rosling A."/>
        </authorList>
    </citation>
    <scope>NUCLEOTIDE SEQUENCE</scope>
    <source>
        <strain evidence="11">MA453B</strain>
    </source>
</reference>
<feature type="domain" description="JmjC" evidence="9">
    <location>
        <begin position="654"/>
        <end position="798"/>
    </location>
</feature>
<dbReference type="GO" id="GO:0008270">
    <property type="term" value="F:zinc ion binding"/>
    <property type="evidence" value="ECO:0007669"/>
    <property type="project" value="UniProtKB-KW"/>
</dbReference>
<evidence type="ECO:0000256" key="6">
    <source>
        <dbReference type="ARBA" id="ARBA00049349"/>
    </source>
</evidence>
<keyword evidence="4" id="KW-0863">Zinc-finger</keyword>
<dbReference type="Pfam" id="PF02375">
    <property type="entry name" value="JmjN"/>
    <property type="match status" value="1"/>
</dbReference>
<dbReference type="Proteomes" id="UP000789405">
    <property type="component" value="Unassembled WGS sequence"/>
</dbReference>
<dbReference type="PROSITE" id="PS51183">
    <property type="entry name" value="JMJN"/>
    <property type="match status" value="1"/>
</dbReference>
<dbReference type="PROSITE" id="PS51184">
    <property type="entry name" value="JMJC"/>
    <property type="match status" value="1"/>
</dbReference>
<dbReference type="Pfam" id="PF02373">
    <property type="entry name" value="JmjC"/>
    <property type="match status" value="1"/>
</dbReference>
<dbReference type="EMBL" id="CAJVPY010010555">
    <property type="protein sequence ID" value="CAG8719820.1"/>
    <property type="molecule type" value="Genomic_DNA"/>
</dbReference>
<proteinExistence type="inferred from homology"/>
<dbReference type="SUPFAM" id="SSF51197">
    <property type="entry name" value="Clavaminate synthase-like"/>
    <property type="match status" value="1"/>
</dbReference>
<dbReference type="Gene3D" id="2.60.120.650">
    <property type="entry name" value="Cupin"/>
    <property type="match status" value="2"/>
</dbReference>
<dbReference type="OrthoDB" id="9547406at2759"/>
<evidence type="ECO:0000259" key="9">
    <source>
        <dbReference type="PROSITE" id="PS51184"/>
    </source>
</evidence>
<feature type="non-terminal residue" evidence="11">
    <location>
        <position position="1014"/>
    </location>
</feature>
<feature type="domain" description="PHD-type" evidence="10">
    <location>
        <begin position="857"/>
        <end position="984"/>
    </location>
</feature>
<evidence type="ECO:0000256" key="7">
    <source>
        <dbReference type="SAM" id="MobiDB-lite"/>
    </source>
</evidence>
<keyword evidence="3" id="KW-0479">Metal-binding</keyword>
<dbReference type="GO" id="GO:0140684">
    <property type="term" value="F:histone H3K9me2/H3K9me3 demethylase activity"/>
    <property type="evidence" value="ECO:0007669"/>
    <property type="project" value="UniProtKB-EC"/>
</dbReference>
<dbReference type="CDD" id="cd15571">
    <property type="entry name" value="ePHD"/>
    <property type="match status" value="1"/>
</dbReference>
<accession>A0A9N9I493</accession>
<organism evidence="11 12">
    <name type="scientific">Dentiscutata erythropus</name>
    <dbReference type="NCBI Taxonomy" id="1348616"/>
    <lineage>
        <taxon>Eukaryota</taxon>
        <taxon>Fungi</taxon>
        <taxon>Fungi incertae sedis</taxon>
        <taxon>Mucoromycota</taxon>
        <taxon>Glomeromycotina</taxon>
        <taxon>Glomeromycetes</taxon>
        <taxon>Diversisporales</taxon>
        <taxon>Gigasporaceae</taxon>
        <taxon>Dentiscutata</taxon>
    </lineage>
</organism>
<feature type="compositionally biased region" description="Low complexity" evidence="7">
    <location>
        <begin position="450"/>
        <end position="462"/>
    </location>
</feature>
<dbReference type="SMART" id="SM00558">
    <property type="entry name" value="JmjC"/>
    <property type="match status" value="1"/>
</dbReference>
<dbReference type="InterPro" id="IPR013083">
    <property type="entry name" value="Znf_RING/FYVE/PHD"/>
</dbReference>
<evidence type="ECO:0000259" key="8">
    <source>
        <dbReference type="PROSITE" id="PS51183"/>
    </source>
</evidence>
<dbReference type="GO" id="GO:0051864">
    <property type="term" value="F:histone H3K36 demethylase activity"/>
    <property type="evidence" value="ECO:0007669"/>
    <property type="project" value="TreeGrafter"/>
</dbReference>
<dbReference type="EC" id="1.14.11.66" evidence="2"/>
<evidence type="ECO:0000256" key="4">
    <source>
        <dbReference type="ARBA" id="ARBA00022771"/>
    </source>
</evidence>
<comment type="catalytic activity">
    <reaction evidence="6">
        <text>N(6),N(6),N(6)-trimethyl-L-lysyl(9)-[histone H3] + 2 2-oxoglutarate + 2 O2 = N(6)-methyl-L-lysyl(9)-[histone H3] + 2 formaldehyde + 2 succinate + 2 CO2</text>
        <dbReference type="Rhea" id="RHEA:60200"/>
        <dbReference type="Rhea" id="RHEA-COMP:15538"/>
        <dbReference type="Rhea" id="RHEA-COMP:15542"/>
        <dbReference type="ChEBI" id="CHEBI:15379"/>
        <dbReference type="ChEBI" id="CHEBI:16526"/>
        <dbReference type="ChEBI" id="CHEBI:16810"/>
        <dbReference type="ChEBI" id="CHEBI:16842"/>
        <dbReference type="ChEBI" id="CHEBI:30031"/>
        <dbReference type="ChEBI" id="CHEBI:61929"/>
        <dbReference type="ChEBI" id="CHEBI:61961"/>
        <dbReference type="EC" id="1.14.11.66"/>
    </reaction>
</comment>
<dbReference type="PANTHER" id="PTHR10694:SF7">
    <property type="entry name" value="[HISTONE H3]-TRIMETHYL-L-LYSINE(9) DEMETHYLASE"/>
    <property type="match status" value="1"/>
</dbReference>
<feature type="domain" description="JmjN" evidence="8">
    <location>
        <begin position="346"/>
        <end position="387"/>
    </location>
</feature>
<evidence type="ECO:0000256" key="5">
    <source>
        <dbReference type="ARBA" id="ARBA00022833"/>
    </source>
</evidence>
<dbReference type="PANTHER" id="PTHR10694">
    <property type="entry name" value="LYSINE-SPECIFIC DEMETHYLASE"/>
    <property type="match status" value="1"/>
</dbReference>
<evidence type="ECO:0000256" key="2">
    <source>
        <dbReference type="ARBA" id="ARBA00012900"/>
    </source>
</evidence>
<dbReference type="InterPro" id="IPR034732">
    <property type="entry name" value="EPHD"/>
</dbReference>
<dbReference type="Gene3D" id="3.30.40.10">
    <property type="entry name" value="Zinc/RING finger domain, C3HC4 (zinc finger)"/>
    <property type="match status" value="1"/>
</dbReference>
<dbReference type="SMART" id="SM00249">
    <property type="entry name" value="PHD"/>
    <property type="match status" value="1"/>
</dbReference>
<dbReference type="SMART" id="SM00545">
    <property type="entry name" value="JmjN"/>
    <property type="match status" value="1"/>
</dbReference>
<protein>
    <recommendedName>
        <fullName evidence="2">[histone H3]-trimethyl-L-lysine(9) demethylase</fullName>
        <ecNumber evidence="2">1.14.11.66</ecNumber>
    </recommendedName>
</protein>
<keyword evidence="12" id="KW-1185">Reference proteome</keyword>
<evidence type="ECO:0000259" key="10">
    <source>
        <dbReference type="PROSITE" id="PS51805"/>
    </source>
</evidence>
<dbReference type="GO" id="GO:0010468">
    <property type="term" value="P:regulation of gene expression"/>
    <property type="evidence" value="ECO:0007669"/>
    <property type="project" value="TreeGrafter"/>
</dbReference>
<dbReference type="InterPro" id="IPR003349">
    <property type="entry name" value="JmjN"/>
</dbReference>
<sequence>MIESIRLFTFSTLVNWHLCVFPLGKYDNSDVKKIISINMKLPLSEHELTSLFNDFQSAQKERIKIKQQANFVFESQSSGAQSAKPLEELEDEHQKMYLSKINLAEKYQFARQLFHLVHNHDRMSQSGLPADPYVEKIEKTVKRISSMEFKDISIKEDAWQKSMQKLDWDLLDTSTSIRGMADIFIRSENDNLITMWYWELKNGLIDACKCRPLCKLSSASVNLLYDIVAYDITYTSGIAHDKKNTSKVLKFSTRHRGRCLLVSIIREDPKTGSGTEPDSNYDIKFDHPLVLSTIKFREMIQIITTSVLNPAVFSSGSTRISYLKAAVVLNKPDEMKITPDHIYGGIPVFRPTWDQFKDFRAFVAAVKHYGYDSGIIKIIPPEEWKKTLPNDYSRQLSKISIKTPCQQMVMRDTTVGYYVVRNIESDKTYTVKEWAELCETSKYATPPPKMKSSSSKSSQRKSNNYGKVPTNHSPKKRSTSSQSPPGTPPRTKKRAPEITQTPPETPPKVCTPGSSKVITMISDLSLPEQASMTDSFVDNDFSLQDYTDGSEIEEEEVVLTSGQVTTEFLQQMPELQAAMPSTITHTVGPLSEPTMKPIKTEESNMDFENFDYRSVNRRPFNDDEYIKELAVYYWKNVTYTPPYYGADMAGTLFTDTTKSWNVNCLDNLLNTIDPIPGVNDAYLYFGMWKACFPWHVEDKDLYSINYIHFGAPKHWYAISPKRADKFEQHMREFLVSPSALDRAPILYNRVVQREGEFIITFPRGYHSGFNLGFNCAESVNFAFEDWIEIGIRAKSCACRPDSVRIDVRALFVASVAAHSKKTKIKLSSDSVGSTSTKIVLSPKKGRLKSHPNKAVYIHQCYLCPNKYSYDEETLEGGEFELISNGDGSQYAHGLCAMFVPETWIASTDGSMTDCKIIETESIPAYRFETECQVCHSKAGACVQCQEAGCTKSFHVSCGDSDGNQFKGIDLEGQIYYVIYCKTHQKDHAAIMDILGMDDEEEVSDSEEFNAMELD</sequence>
<comment type="caution">
    <text evidence="11">The sequence shown here is derived from an EMBL/GenBank/DDBJ whole genome shotgun (WGS) entry which is preliminary data.</text>
</comment>
<dbReference type="GO" id="GO:0000785">
    <property type="term" value="C:chromatin"/>
    <property type="evidence" value="ECO:0007669"/>
    <property type="project" value="TreeGrafter"/>
</dbReference>
<name>A0A9N9I493_9GLOM</name>
<evidence type="ECO:0000313" key="11">
    <source>
        <dbReference type="EMBL" id="CAG8719820.1"/>
    </source>
</evidence>